<dbReference type="GO" id="GO:0051536">
    <property type="term" value="F:iron-sulfur cluster binding"/>
    <property type="evidence" value="ECO:0007669"/>
    <property type="project" value="UniProtKB-KW"/>
</dbReference>
<dbReference type="CDD" id="cd00508">
    <property type="entry name" value="MopB_CT_Fdh-Nap-like"/>
    <property type="match status" value="1"/>
</dbReference>
<dbReference type="Proteomes" id="UP000193738">
    <property type="component" value="Unassembled WGS sequence"/>
</dbReference>
<dbReference type="InterPro" id="IPR009010">
    <property type="entry name" value="Asp_de-COase-like_dom_sf"/>
</dbReference>
<keyword evidence="1" id="KW-0479">Metal-binding</keyword>
<evidence type="ECO:0000313" key="5">
    <source>
        <dbReference type="EMBL" id="ORV79484.1"/>
    </source>
</evidence>
<dbReference type="AlphaFoldDB" id="A0A1X1W0X3"/>
<dbReference type="PANTHER" id="PTHR43105:SF10">
    <property type="entry name" value="NADH-QUINONE OXIDOREDUCTASE SUBUNIT G"/>
    <property type="match status" value="1"/>
</dbReference>
<evidence type="ECO:0000256" key="2">
    <source>
        <dbReference type="ARBA" id="ARBA00023004"/>
    </source>
</evidence>
<dbReference type="PANTHER" id="PTHR43105">
    <property type="entry name" value="RESPIRATORY NITRATE REDUCTASE"/>
    <property type="match status" value="1"/>
</dbReference>
<feature type="domain" description="Molybdopterin dinucleotide-binding" evidence="4">
    <location>
        <begin position="27"/>
        <end position="112"/>
    </location>
</feature>
<evidence type="ECO:0000313" key="6">
    <source>
        <dbReference type="Proteomes" id="UP000193738"/>
    </source>
</evidence>
<dbReference type="InterPro" id="IPR006657">
    <property type="entry name" value="MoPterin_dinucl-bd_dom"/>
</dbReference>
<dbReference type="SUPFAM" id="SSF50692">
    <property type="entry name" value="ADC-like"/>
    <property type="match status" value="1"/>
</dbReference>
<evidence type="ECO:0000256" key="3">
    <source>
        <dbReference type="ARBA" id="ARBA00023014"/>
    </source>
</evidence>
<gene>
    <name evidence="5" type="ORF">AWC07_22285</name>
</gene>
<name>A0A1X1W0X3_MYCGS</name>
<dbReference type="Gene3D" id="2.40.40.20">
    <property type="match status" value="1"/>
</dbReference>
<dbReference type="InterPro" id="IPR050123">
    <property type="entry name" value="Prok_molybdopt-oxidoreductase"/>
</dbReference>
<dbReference type="EMBL" id="LQOX01000010">
    <property type="protein sequence ID" value="ORV79484.1"/>
    <property type="molecule type" value="Genomic_DNA"/>
</dbReference>
<dbReference type="Pfam" id="PF01568">
    <property type="entry name" value="Molydop_binding"/>
    <property type="match status" value="1"/>
</dbReference>
<evidence type="ECO:0000259" key="4">
    <source>
        <dbReference type="Pfam" id="PF01568"/>
    </source>
</evidence>
<dbReference type="STRING" id="1777.AWC07_22285"/>
<proteinExistence type="predicted"/>
<reference evidence="5 6" key="1">
    <citation type="submission" date="2016-01" db="EMBL/GenBank/DDBJ databases">
        <title>The new phylogeny of the genus Mycobacterium.</title>
        <authorList>
            <person name="Tarcisio F."/>
            <person name="Conor M."/>
            <person name="Antonella G."/>
            <person name="Elisabetta G."/>
            <person name="Giulia F.S."/>
            <person name="Sara T."/>
            <person name="Anna F."/>
            <person name="Clotilde B."/>
            <person name="Roberto B."/>
            <person name="Veronica D.S."/>
            <person name="Fabio R."/>
            <person name="Monica P."/>
            <person name="Olivier J."/>
            <person name="Enrico T."/>
            <person name="Nicola S."/>
        </authorList>
    </citation>
    <scope>NUCLEOTIDE SEQUENCE [LARGE SCALE GENOMIC DNA]</scope>
    <source>
        <strain evidence="5 6">DSM 43505</strain>
    </source>
</reference>
<dbReference type="GO" id="GO:0043546">
    <property type="term" value="F:molybdopterin cofactor binding"/>
    <property type="evidence" value="ECO:0007669"/>
    <property type="project" value="InterPro"/>
</dbReference>
<evidence type="ECO:0000256" key="1">
    <source>
        <dbReference type="ARBA" id="ARBA00022723"/>
    </source>
</evidence>
<dbReference type="GO" id="GO:0016491">
    <property type="term" value="F:oxidoreductase activity"/>
    <property type="evidence" value="ECO:0007669"/>
    <property type="project" value="InterPro"/>
</dbReference>
<keyword evidence="6" id="KW-1185">Reference proteome</keyword>
<comment type="caution">
    <text evidence="5">The sequence shown here is derived from an EMBL/GenBank/DDBJ whole genome shotgun (WGS) entry which is preliminary data.</text>
</comment>
<organism evidence="5 6">
    <name type="scientific">Mycobacterium gastri</name>
    <dbReference type="NCBI Taxonomy" id="1777"/>
    <lineage>
        <taxon>Bacteria</taxon>
        <taxon>Bacillati</taxon>
        <taxon>Actinomycetota</taxon>
        <taxon>Actinomycetes</taxon>
        <taxon>Mycobacteriales</taxon>
        <taxon>Mycobacteriaceae</taxon>
        <taxon>Mycobacterium</taxon>
    </lineage>
</organism>
<accession>A0A1X1W0X3</accession>
<keyword evidence="3" id="KW-0411">Iron-sulfur</keyword>
<protein>
    <recommendedName>
        <fullName evidence="4">Molybdopterin dinucleotide-binding domain-containing protein</fullName>
    </recommendedName>
</protein>
<sequence length="163" mass="18223">MNAYGKAIIKAAEYIPPHEPTTAEFPFALITGRTLYHFHTRTKTARAPQLQDAAPEVWVEVSQRDAGRLGIAEGDTVEVSTPRGSVRCAARISRIRAGVLFVPFHYGHYGYWDAYGDAADHGHHRAADLELLELTSRCHPQTLRQMRWANAMLKELSPQVLTS</sequence>
<dbReference type="GO" id="GO:0046872">
    <property type="term" value="F:metal ion binding"/>
    <property type="evidence" value="ECO:0007669"/>
    <property type="project" value="UniProtKB-KW"/>
</dbReference>
<keyword evidence="2" id="KW-0408">Iron</keyword>